<protein>
    <submittedName>
        <fullName evidence="3">PQQ-binding-like beta-propeller repeat protein</fullName>
    </submittedName>
</protein>
<dbReference type="InterPro" id="IPR011047">
    <property type="entry name" value="Quinoprotein_ADH-like_sf"/>
</dbReference>
<dbReference type="EMBL" id="JAAGMB010000670">
    <property type="protein sequence ID" value="NEB20691.1"/>
    <property type="molecule type" value="Genomic_DNA"/>
</dbReference>
<dbReference type="AlphaFoldDB" id="A0A6N9US75"/>
<feature type="signal peptide" evidence="1">
    <location>
        <begin position="1"/>
        <end position="27"/>
    </location>
</feature>
<keyword evidence="1" id="KW-0732">Signal</keyword>
<dbReference type="InterPro" id="IPR015943">
    <property type="entry name" value="WD40/YVTN_repeat-like_dom_sf"/>
</dbReference>
<dbReference type="Gene3D" id="2.40.10.480">
    <property type="match status" value="1"/>
</dbReference>
<dbReference type="Pfam" id="PF13360">
    <property type="entry name" value="PQQ_2"/>
    <property type="match status" value="2"/>
</dbReference>
<proteinExistence type="predicted"/>
<evidence type="ECO:0000259" key="2">
    <source>
        <dbReference type="Pfam" id="PF13360"/>
    </source>
</evidence>
<name>A0A6N9US75_9ACTN</name>
<reference evidence="3 4" key="1">
    <citation type="submission" date="2020-01" db="EMBL/GenBank/DDBJ databases">
        <title>Insect and environment-associated Actinomycetes.</title>
        <authorList>
            <person name="Currrie C."/>
            <person name="Chevrette M."/>
            <person name="Carlson C."/>
            <person name="Stubbendieck R."/>
            <person name="Wendt-Pienkowski E."/>
        </authorList>
    </citation>
    <scope>NUCLEOTIDE SEQUENCE [LARGE SCALE GENOMIC DNA]</scope>
    <source>
        <strain evidence="3 4">SID14172</strain>
    </source>
</reference>
<dbReference type="PANTHER" id="PTHR34512">
    <property type="entry name" value="CELL SURFACE PROTEIN"/>
    <property type="match status" value="1"/>
</dbReference>
<evidence type="ECO:0000256" key="1">
    <source>
        <dbReference type="SAM" id="SignalP"/>
    </source>
</evidence>
<evidence type="ECO:0000313" key="3">
    <source>
        <dbReference type="EMBL" id="NEB20691.1"/>
    </source>
</evidence>
<keyword evidence="4" id="KW-1185">Reference proteome</keyword>
<dbReference type="Gene3D" id="2.130.10.10">
    <property type="entry name" value="YVTN repeat-like/Quinoprotein amine dehydrogenase"/>
    <property type="match status" value="1"/>
</dbReference>
<dbReference type="InterPro" id="IPR018391">
    <property type="entry name" value="PQQ_b-propeller_rpt"/>
</dbReference>
<feature type="domain" description="Pyrrolo-quinoline quinone repeat" evidence="2">
    <location>
        <begin position="175"/>
        <end position="288"/>
    </location>
</feature>
<dbReference type="PROSITE" id="PS51257">
    <property type="entry name" value="PROKAR_LIPOPROTEIN"/>
    <property type="match status" value="1"/>
</dbReference>
<dbReference type="SMART" id="SM00564">
    <property type="entry name" value="PQQ"/>
    <property type="match status" value="3"/>
</dbReference>
<gene>
    <name evidence="3" type="ORF">G3I46_30045</name>
</gene>
<feature type="domain" description="Pyrrolo-quinoline quinone repeat" evidence="2">
    <location>
        <begin position="313"/>
        <end position="403"/>
    </location>
</feature>
<feature type="chain" id="PRO_5026738939" evidence="1">
    <location>
        <begin position="28"/>
        <end position="438"/>
    </location>
</feature>
<dbReference type="RefSeq" id="WP_087790681.1">
    <property type="nucleotide sequence ID" value="NZ_JAAGMB010000670.1"/>
</dbReference>
<sequence length="438" mass="44868">MKHAVAARGAVAVVVAALALCGCGASGGDGAGDGGSAGKADAGPTAAPADGIRAVKAPKRFSTDRAVVLPDSAGEGNVAIAGVQHPLPIALHKGVAYIARPDGLEIASGYVDSDPVLITPRREPLSRLDDLGPMVGGNTARKPLVTEHGGTTLVLSALVGRVPGEGTTKGHDALELMATDTSQGTKAWSAEVPLAERHYSVEEGQSEVVGRSGGTVVVMGHGQLFGIDLDSRRKVWSAPGTFQEGAVLAGDTVVGLRLDEDGTDRRVVGLDPATGKQRWSEPRLAAERLSAAGPETVVASGYVTDDRDDGALLLNAASGDEVRQFPEDTAPDGECSYDGVSVTVCTYTDQVAAYDAATGEQRWALPDEAGTRAAPKVTLVREGLVYGTTAENGPVVVDAATGEDVETRPGIAPYVSDGYVGVALAEESHAVTAYRTRS</sequence>
<dbReference type="SUPFAM" id="SSF50998">
    <property type="entry name" value="Quinoprotein alcohol dehydrogenase-like"/>
    <property type="match status" value="1"/>
</dbReference>
<comment type="caution">
    <text evidence="3">The sequence shown here is derived from an EMBL/GenBank/DDBJ whole genome shotgun (WGS) entry which is preliminary data.</text>
</comment>
<dbReference type="InterPro" id="IPR002372">
    <property type="entry name" value="PQQ_rpt_dom"/>
</dbReference>
<accession>A0A6N9US75</accession>
<evidence type="ECO:0000313" key="4">
    <source>
        <dbReference type="Proteomes" id="UP000469545"/>
    </source>
</evidence>
<dbReference type="Proteomes" id="UP000469545">
    <property type="component" value="Unassembled WGS sequence"/>
</dbReference>
<dbReference type="PANTHER" id="PTHR34512:SF30">
    <property type="entry name" value="OUTER MEMBRANE PROTEIN ASSEMBLY FACTOR BAMB"/>
    <property type="match status" value="1"/>
</dbReference>
<organism evidence="3 4">
    <name type="scientific">Streptomyces coelicoflavus</name>
    <dbReference type="NCBI Taxonomy" id="285562"/>
    <lineage>
        <taxon>Bacteria</taxon>
        <taxon>Bacillati</taxon>
        <taxon>Actinomycetota</taxon>
        <taxon>Actinomycetes</taxon>
        <taxon>Kitasatosporales</taxon>
        <taxon>Streptomycetaceae</taxon>
        <taxon>Streptomyces</taxon>
    </lineage>
</organism>